<reference evidence="2 3" key="1">
    <citation type="submission" date="2020-08" db="EMBL/GenBank/DDBJ databases">
        <title>Bridging the membrane lipid divide: bacteria of the FCB group superphylum have the potential to synthesize archaeal ether lipids.</title>
        <authorList>
            <person name="Villanueva L."/>
            <person name="Von Meijenfeldt F.A.B."/>
            <person name="Westbye A.B."/>
            <person name="Yadav S."/>
            <person name="Hopmans E.C."/>
            <person name="Dutilh B.E."/>
            <person name="Sinninghe Damste J.S."/>
        </authorList>
    </citation>
    <scope>NUCLEOTIDE SEQUENCE [LARGE SCALE GENOMIC DNA]</scope>
    <source>
        <strain evidence="2">NIOZ-UU27</strain>
    </source>
</reference>
<name>A0A8J6T1L7_9DELT</name>
<dbReference type="InterPro" id="IPR017896">
    <property type="entry name" value="4Fe4S_Fe-S-bd"/>
</dbReference>
<evidence type="ECO:0000313" key="3">
    <source>
        <dbReference type="Proteomes" id="UP000650524"/>
    </source>
</evidence>
<protein>
    <submittedName>
        <fullName evidence="2">Epoxyqueuosine reductase</fullName>
    </submittedName>
</protein>
<evidence type="ECO:0000313" key="2">
    <source>
        <dbReference type="EMBL" id="MBC8175955.1"/>
    </source>
</evidence>
<gene>
    <name evidence="2" type="ORF">H8E19_01010</name>
</gene>
<dbReference type="PROSITE" id="PS51379">
    <property type="entry name" value="4FE4S_FER_2"/>
    <property type="match status" value="1"/>
</dbReference>
<feature type="non-terminal residue" evidence="2">
    <location>
        <position position="1"/>
    </location>
</feature>
<sequence>KSEEFWLSSTWSERHAAYASGLGTFGLCDGLITPVGKAIRAGSVVAHIQLPPTPRPYTDHHQYCLFFTDGICGECMVRCPAGAITERGHDKFKCHKHIRHSVRGYIKTHFDFKGRGCGLCQTKVPCESKIPSRQDVSEEAQRLKEQR</sequence>
<dbReference type="EMBL" id="JACNJD010000058">
    <property type="protein sequence ID" value="MBC8175955.1"/>
    <property type="molecule type" value="Genomic_DNA"/>
</dbReference>
<proteinExistence type="predicted"/>
<accession>A0A8J6T1L7</accession>
<comment type="caution">
    <text evidence="2">The sequence shown here is derived from an EMBL/GenBank/DDBJ whole genome shotgun (WGS) entry which is preliminary data.</text>
</comment>
<dbReference type="PANTHER" id="PTHR42827:SF1">
    <property type="entry name" value="IRON-SULFUR CLUSTER-BINDING PROTEIN"/>
    <property type="match status" value="1"/>
</dbReference>
<dbReference type="PANTHER" id="PTHR42827">
    <property type="entry name" value="IRON-SULFUR CLUSTER-BINDING PROTEIN-RELATED"/>
    <property type="match status" value="1"/>
</dbReference>
<organism evidence="2 3">
    <name type="scientific">Candidatus Desulfacyla euxinica</name>
    <dbReference type="NCBI Taxonomy" id="2841693"/>
    <lineage>
        <taxon>Bacteria</taxon>
        <taxon>Deltaproteobacteria</taxon>
        <taxon>Candidatus Desulfacyla</taxon>
    </lineage>
</organism>
<dbReference type="AlphaFoldDB" id="A0A8J6T1L7"/>
<evidence type="ECO:0000259" key="1">
    <source>
        <dbReference type="PROSITE" id="PS51379"/>
    </source>
</evidence>
<dbReference type="Proteomes" id="UP000650524">
    <property type="component" value="Unassembled WGS sequence"/>
</dbReference>
<feature type="domain" description="4Fe-4S ferredoxin-type" evidence="1">
    <location>
        <begin position="54"/>
        <end position="89"/>
    </location>
</feature>